<protein>
    <submittedName>
        <fullName evidence="1">Nitrogenase-stabilizing/protective protein NifW</fullName>
    </submittedName>
</protein>
<comment type="caution">
    <text evidence="1">The sequence shown here is derived from an EMBL/GenBank/DDBJ whole genome shotgun (WGS) entry which is preliminary data.</text>
</comment>
<evidence type="ECO:0000313" key="1">
    <source>
        <dbReference type="EMBL" id="EGY51945.1"/>
    </source>
</evidence>
<name>G4CJS2_9NEIS</name>
<proteinExistence type="predicted"/>
<evidence type="ECO:0000313" key="2">
    <source>
        <dbReference type="Proteomes" id="UP000003019"/>
    </source>
</evidence>
<dbReference type="Proteomes" id="UP000003019">
    <property type="component" value="Unassembled WGS sequence"/>
</dbReference>
<accession>G4CJS2</accession>
<dbReference type="HOGENOM" id="CLU_3138166_0_0_4"/>
<reference evidence="1 2" key="1">
    <citation type="submission" date="2011-05" db="EMBL/GenBank/DDBJ databases">
        <authorList>
            <person name="Muzny D."/>
            <person name="Qin X."/>
            <person name="Deng J."/>
            <person name="Jiang H."/>
            <person name="Liu Y."/>
            <person name="Qu J."/>
            <person name="Song X.-Z."/>
            <person name="Zhang L."/>
            <person name="Thornton R."/>
            <person name="Coyle M."/>
            <person name="Francisco L."/>
            <person name="Jackson L."/>
            <person name="Javaid M."/>
            <person name="Korchina V."/>
            <person name="Kovar C."/>
            <person name="Mata R."/>
            <person name="Mathew T."/>
            <person name="Ngo R."/>
            <person name="Nguyen L."/>
            <person name="Nguyen N."/>
            <person name="Okwuonu G."/>
            <person name="Ongeri F."/>
            <person name="Pham C."/>
            <person name="Simmons D."/>
            <person name="Wilczek-Boney K."/>
            <person name="Hale W."/>
            <person name="Jakkamsetti A."/>
            <person name="Pham P."/>
            <person name="Ruth R."/>
            <person name="San Lucas F."/>
            <person name="Warren J."/>
            <person name="Zhang J."/>
            <person name="Zhao Z."/>
            <person name="Zhou C."/>
            <person name="Zhu D."/>
            <person name="Lee S."/>
            <person name="Bess C."/>
            <person name="Blankenburg K."/>
            <person name="Forbes L."/>
            <person name="Fu Q."/>
            <person name="Gubbala S."/>
            <person name="Hirani K."/>
            <person name="Jayaseelan J.C."/>
            <person name="Lara F."/>
            <person name="Munidasa M."/>
            <person name="Palculict T."/>
            <person name="Patil S."/>
            <person name="Pu L.-L."/>
            <person name="Saada N."/>
            <person name="Tang L."/>
            <person name="Weissenberger G."/>
            <person name="Zhu Y."/>
            <person name="Hemphill L."/>
            <person name="Shang Y."/>
            <person name="Youmans B."/>
            <person name="Ayvaz T."/>
            <person name="Ross M."/>
            <person name="Santibanez J."/>
            <person name="Aqrawi P."/>
            <person name="Gross S."/>
            <person name="Joshi V."/>
            <person name="Fowler G."/>
            <person name="Nazareth L."/>
            <person name="Reid J."/>
            <person name="Worley K."/>
            <person name="Petrosino J."/>
            <person name="Highlander S."/>
            <person name="Gibbs R."/>
        </authorList>
    </citation>
    <scope>NUCLEOTIDE SEQUENCE [LARGE SCALE GENOMIC DNA]</scope>
    <source>
        <strain evidence="1 2">871</strain>
    </source>
</reference>
<sequence>MRFPLVCVLAWLPYGLGFQTAFQVALLRPSEKGFFKVFKMLRRIGFKRL</sequence>
<organism evidence="1 2">
    <name type="scientific">Neisseria shayeganii 871</name>
    <dbReference type="NCBI Taxonomy" id="1032488"/>
    <lineage>
        <taxon>Bacteria</taxon>
        <taxon>Pseudomonadati</taxon>
        <taxon>Pseudomonadota</taxon>
        <taxon>Betaproteobacteria</taxon>
        <taxon>Neisseriales</taxon>
        <taxon>Neisseriaceae</taxon>
        <taxon>Neisseria</taxon>
    </lineage>
</organism>
<gene>
    <name evidence="1" type="primary">nifW</name>
    <name evidence="1" type="ORF">HMPREF9371_1862</name>
</gene>
<dbReference type="PATRIC" id="fig|1032488.3.peg.1766"/>
<keyword evidence="2" id="KW-1185">Reference proteome</keyword>
<dbReference type="AlphaFoldDB" id="G4CJS2"/>
<dbReference type="EMBL" id="AGAY01000063">
    <property type="protein sequence ID" value="EGY51945.1"/>
    <property type="molecule type" value="Genomic_DNA"/>
</dbReference>